<dbReference type="Pfam" id="PF13540">
    <property type="entry name" value="RCC1_2"/>
    <property type="match status" value="1"/>
</dbReference>
<dbReference type="EMBL" id="DXGD01000267">
    <property type="protein sequence ID" value="HIW99914.1"/>
    <property type="molecule type" value="Genomic_DNA"/>
</dbReference>
<evidence type="ECO:0000313" key="2">
    <source>
        <dbReference type="EMBL" id="HIW99914.1"/>
    </source>
</evidence>
<dbReference type="PANTHER" id="PTHR45982:SF1">
    <property type="entry name" value="REGULATOR OF CHROMOSOME CONDENSATION"/>
    <property type="match status" value="1"/>
</dbReference>
<organism evidence="2 3">
    <name type="scientific">Candidatus Nesterenkonia stercoripullorum</name>
    <dbReference type="NCBI Taxonomy" id="2838701"/>
    <lineage>
        <taxon>Bacteria</taxon>
        <taxon>Bacillati</taxon>
        <taxon>Actinomycetota</taxon>
        <taxon>Actinomycetes</taxon>
        <taxon>Micrococcales</taxon>
        <taxon>Micrococcaceae</taxon>
        <taxon>Nesterenkonia</taxon>
    </lineage>
</organism>
<protein>
    <submittedName>
        <fullName evidence="2">Uncharacterized protein</fullName>
    </submittedName>
</protein>
<name>A0A9D1UT38_9MICC</name>
<dbReference type="Gene3D" id="2.130.10.30">
    <property type="entry name" value="Regulator of chromosome condensation 1/beta-lactamase-inhibitor protein II"/>
    <property type="match status" value="2"/>
</dbReference>
<reference evidence="2" key="2">
    <citation type="submission" date="2021-04" db="EMBL/GenBank/DDBJ databases">
        <authorList>
            <person name="Gilroy R."/>
        </authorList>
    </citation>
    <scope>NUCLEOTIDE SEQUENCE</scope>
    <source>
        <strain evidence="2">ChiHejej3B27-3195</strain>
    </source>
</reference>
<dbReference type="Proteomes" id="UP000824151">
    <property type="component" value="Unassembled WGS sequence"/>
</dbReference>
<gene>
    <name evidence="2" type="ORF">H9871_07190</name>
</gene>
<dbReference type="PANTHER" id="PTHR45982">
    <property type="entry name" value="REGULATOR OF CHROMOSOME CONDENSATION"/>
    <property type="match status" value="1"/>
</dbReference>
<dbReference type="InterPro" id="IPR051553">
    <property type="entry name" value="Ran_GTPase-activating"/>
</dbReference>
<dbReference type="InterPro" id="IPR009091">
    <property type="entry name" value="RCC1/BLIP-II"/>
</dbReference>
<evidence type="ECO:0000256" key="1">
    <source>
        <dbReference type="SAM" id="MobiDB-lite"/>
    </source>
</evidence>
<sequence>MSTRRHPARSKLAVALCLGAILIGGLRSDFAVPTTTAGFTDSTYGAASLTTTAKVPVEAVKYDQSAASALFLSDSGGLYISGYRGTGDGNGGKPNAQAEPNRVKFPEGVQIIDATGSTNDFNAIFADTTTSFMALDAEGGVWTWGRVYGVRDLIGRGDISRAGSRYVGQVTATAEGRSLPPIARMARTENQFLALDYEGTMWVWGYGGENMPTPDKYGDAPLPVRANHTTAAPSLLTCSGNRDNNLGPVPFRSIWSGNNAGGAVGQNGLLYTWGFDNSDALGGLVTNTRCPSLNEGANRELFQRYPELYTTAEGEIYDEGELSTEEERHERYVEIAEAMRRGEFPVCAGVVEGPGPDTSGCPVRQFGHSSGAAHLLTSGGELLTWMTRKGYGEPFLGREPTPSSPARRPAPVTGDLRFDEVTAGVSSLVALSTDGRVYGWGSNNLCQAVGVMTEYGTPTDGDCGDGGKESDAAVVVVPQLVDGIPEGTPATSISATQCAAWATLADGSAYGWGAGTAAGYGFSQCRQPASSYRGYKIHREVPEGGSGPFGEPVTQRATATIRTSRRHR</sequence>
<comment type="caution">
    <text evidence="2">The sequence shown here is derived from an EMBL/GenBank/DDBJ whole genome shotgun (WGS) entry which is preliminary data.</text>
</comment>
<feature type="region of interest" description="Disordered" evidence="1">
    <location>
        <begin position="543"/>
        <end position="568"/>
    </location>
</feature>
<proteinExistence type="predicted"/>
<reference evidence="2" key="1">
    <citation type="journal article" date="2021" name="PeerJ">
        <title>Extensive microbial diversity within the chicken gut microbiome revealed by metagenomics and culture.</title>
        <authorList>
            <person name="Gilroy R."/>
            <person name="Ravi A."/>
            <person name="Getino M."/>
            <person name="Pursley I."/>
            <person name="Horton D.L."/>
            <person name="Alikhan N.F."/>
            <person name="Baker D."/>
            <person name="Gharbi K."/>
            <person name="Hall N."/>
            <person name="Watson M."/>
            <person name="Adriaenssens E.M."/>
            <person name="Foster-Nyarko E."/>
            <person name="Jarju S."/>
            <person name="Secka A."/>
            <person name="Antonio M."/>
            <person name="Oren A."/>
            <person name="Chaudhuri R.R."/>
            <person name="La Ragione R."/>
            <person name="Hildebrand F."/>
            <person name="Pallen M.J."/>
        </authorList>
    </citation>
    <scope>NUCLEOTIDE SEQUENCE</scope>
    <source>
        <strain evidence="2">ChiHejej3B27-3195</strain>
    </source>
</reference>
<accession>A0A9D1UT38</accession>
<dbReference type="AlphaFoldDB" id="A0A9D1UT38"/>
<dbReference type="SUPFAM" id="SSF50985">
    <property type="entry name" value="RCC1/BLIP-II"/>
    <property type="match status" value="2"/>
</dbReference>
<evidence type="ECO:0000313" key="3">
    <source>
        <dbReference type="Proteomes" id="UP000824151"/>
    </source>
</evidence>